<feature type="compositionally biased region" description="Acidic residues" evidence="1">
    <location>
        <begin position="67"/>
        <end position="91"/>
    </location>
</feature>
<reference evidence="3" key="2">
    <citation type="submission" date="2025-08" db="UniProtKB">
        <authorList>
            <consortium name="RefSeq"/>
        </authorList>
    </citation>
    <scope>IDENTIFICATION</scope>
</reference>
<reference evidence="2" key="1">
    <citation type="journal article" date="1997" name="Nucleic Acids Res.">
        <title>tRNAscan-SE: a program for improved detection of transfer RNA genes in genomic sequence.</title>
        <authorList>
            <person name="Lowe T.M."/>
            <person name="Eddy S.R."/>
        </authorList>
    </citation>
    <scope>NUCLEOTIDE SEQUENCE [LARGE SCALE GENOMIC DNA]</scope>
    <source>
        <strain evidence="2">r\B97-61/B2</strain>
    </source>
</reference>
<organism evidence="2 3">
    <name type="scientific">Theobroma cacao</name>
    <name type="common">Cacao</name>
    <name type="synonym">Cocoa</name>
    <dbReference type="NCBI Taxonomy" id="3641"/>
    <lineage>
        <taxon>Eukaryota</taxon>
        <taxon>Viridiplantae</taxon>
        <taxon>Streptophyta</taxon>
        <taxon>Embryophyta</taxon>
        <taxon>Tracheophyta</taxon>
        <taxon>Spermatophyta</taxon>
        <taxon>Magnoliopsida</taxon>
        <taxon>eudicotyledons</taxon>
        <taxon>Gunneridae</taxon>
        <taxon>Pentapetalae</taxon>
        <taxon>rosids</taxon>
        <taxon>malvids</taxon>
        <taxon>Malvales</taxon>
        <taxon>Malvaceae</taxon>
        <taxon>Byttnerioideae</taxon>
        <taxon>Theobroma</taxon>
    </lineage>
</organism>
<accession>A0AB32WX19</accession>
<name>A0AB32WX19_THECC</name>
<dbReference type="Proteomes" id="UP000694886">
    <property type="component" value="Chromosome 9"/>
</dbReference>
<dbReference type="AlphaFoldDB" id="A0AB32WX19"/>
<dbReference type="RefSeq" id="XP_017982351.1">
    <property type="nucleotide sequence ID" value="XM_018126862.1"/>
</dbReference>
<feature type="region of interest" description="Disordered" evidence="1">
    <location>
        <begin position="153"/>
        <end position="212"/>
    </location>
</feature>
<dbReference type="KEGG" id="tcc:18589572"/>
<feature type="region of interest" description="Disordered" evidence="1">
    <location>
        <begin position="67"/>
        <end position="130"/>
    </location>
</feature>
<feature type="compositionally biased region" description="Basic residues" evidence="1">
    <location>
        <begin position="113"/>
        <end position="122"/>
    </location>
</feature>
<dbReference type="Gramene" id="Tc09v2_t017370.1">
    <property type="protein sequence ID" value="Tc09v2_p017370.1"/>
    <property type="gene ID" value="Tc09v2_g017370"/>
</dbReference>
<evidence type="ECO:0000256" key="1">
    <source>
        <dbReference type="SAM" id="MobiDB-lite"/>
    </source>
</evidence>
<proteinExistence type="predicted"/>
<evidence type="ECO:0000313" key="2">
    <source>
        <dbReference type="Proteomes" id="UP000694886"/>
    </source>
</evidence>
<sequence length="225" mass="25163">MNSGVCIKGSFYNDYERDFYGILVDIIELEYFGIGNKVVLFKCHWFDIEKVLVSGVYKVVNLLNEDEEDDIQGDEDEEDDMEGDEEEEEEEKEKKEVEDEDEETCCDDSGTMVKRKHSKPKPRATNASVIMSLPSNASVFADLSTRAQMQQINDMPSEPPSLLATSAEQEDNETFTHDSSRSTSIDLGASVDGSSSRLRGRGLDVGLQTSIDPSERLLITPVGER</sequence>
<gene>
    <name evidence="3" type="primary">LOC18589572</name>
</gene>
<protein>
    <submittedName>
        <fullName evidence="3">Guanine nucleotide-binding protein-like 3 homolog</fullName>
    </submittedName>
</protein>
<dbReference type="GeneID" id="18589572"/>
<evidence type="ECO:0000313" key="3">
    <source>
        <dbReference type="RefSeq" id="XP_017982351.1"/>
    </source>
</evidence>